<dbReference type="InterPro" id="IPR022996">
    <property type="entry name" value="UPF0310"/>
</dbReference>
<dbReference type="AlphaFoldDB" id="A0A1H9STH6"/>
<dbReference type="RefSeq" id="WP_092652187.1">
    <property type="nucleotide sequence ID" value="NZ_FOHA01000009.1"/>
</dbReference>
<dbReference type="OrthoDB" id="9793567at2"/>
<dbReference type="NCBIfam" id="NF002616">
    <property type="entry name" value="PRK02268.1-2"/>
    <property type="match status" value="1"/>
</dbReference>
<dbReference type="HAMAP" id="MF_00771">
    <property type="entry name" value="UPF0310"/>
    <property type="match status" value="1"/>
</dbReference>
<dbReference type="CDD" id="cd21132">
    <property type="entry name" value="EVE-like"/>
    <property type="match status" value="1"/>
</dbReference>
<keyword evidence="4" id="KW-1185">Reference proteome</keyword>
<name>A0A1H9STH6_9LACT</name>
<dbReference type="STRING" id="142588.SAMN04488559_10927"/>
<organism evidence="3 4">
    <name type="scientific">Isobaculum melis</name>
    <dbReference type="NCBI Taxonomy" id="142588"/>
    <lineage>
        <taxon>Bacteria</taxon>
        <taxon>Bacillati</taxon>
        <taxon>Bacillota</taxon>
        <taxon>Bacilli</taxon>
        <taxon>Lactobacillales</taxon>
        <taxon>Carnobacteriaceae</taxon>
        <taxon>Isobaculum</taxon>
    </lineage>
</organism>
<protein>
    <recommendedName>
        <fullName evidence="1">UPF0310 protein SAMN04488559_10927</fullName>
    </recommendedName>
</protein>
<sequence length="139" mass="16380">MTKYWVGVASYDHIQKGMDGNFCQVCHGKSIPLKRMKKGDWMVYYSPKVAFSGKEPLRAFTAIGEVVDEEVYPFQMTPDFIPFRRNMVFLPNTSFLPIKEVLEELSFITDKSKYGYQFRFGHFEIPQEDFLLIHREMMN</sequence>
<reference evidence="3 4" key="1">
    <citation type="submission" date="2016-10" db="EMBL/GenBank/DDBJ databases">
        <authorList>
            <person name="de Groot N.N."/>
        </authorList>
    </citation>
    <scope>NUCLEOTIDE SEQUENCE [LARGE SCALE GENOMIC DNA]</scope>
    <source>
        <strain evidence="3 4">DSM 13760</strain>
    </source>
</reference>
<dbReference type="Pfam" id="PF01878">
    <property type="entry name" value="EVE"/>
    <property type="match status" value="1"/>
</dbReference>
<feature type="domain" description="EVE" evidence="2">
    <location>
        <begin position="3"/>
        <end position="134"/>
    </location>
</feature>
<gene>
    <name evidence="3" type="ORF">SAMN04488559_10927</name>
</gene>
<dbReference type="Proteomes" id="UP000198948">
    <property type="component" value="Unassembled WGS sequence"/>
</dbReference>
<dbReference type="Gene3D" id="3.10.590.10">
    <property type="entry name" value="ph1033 like domains"/>
    <property type="match status" value="1"/>
</dbReference>
<dbReference type="SUPFAM" id="SSF88697">
    <property type="entry name" value="PUA domain-like"/>
    <property type="match status" value="1"/>
</dbReference>
<dbReference type="InterPro" id="IPR015947">
    <property type="entry name" value="PUA-like_sf"/>
</dbReference>
<dbReference type="EMBL" id="FOHA01000009">
    <property type="protein sequence ID" value="SER88198.1"/>
    <property type="molecule type" value="Genomic_DNA"/>
</dbReference>
<evidence type="ECO:0000259" key="2">
    <source>
        <dbReference type="Pfam" id="PF01878"/>
    </source>
</evidence>
<evidence type="ECO:0000313" key="4">
    <source>
        <dbReference type="Proteomes" id="UP000198948"/>
    </source>
</evidence>
<accession>A0A1H9STH6</accession>
<proteinExistence type="inferred from homology"/>
<evidence type="ECO:0000256" key="1">
    <source>
        <dbReference type="HAMAP-Rule" id="MF_00771"/>
    </source>
</evidence>
<dbReference type="InterPro" id="IPR002740">
    <property type="entry name" value="EVE_domain"/>
</dbReference>
<evidence type="ECO:0000313" key="3">
    <source>
        <dbReference type="EMBL" id="SER88198.1"/>
    </source>
</evidence>
<comment type="similarity">
    <text evidence="1">Belongs to the UPF0310 family.</text>
</comment>